<dbReference type="EMBL" id="JNGI01000029">
    <property type="protein sequence ID" value="KNC94291.1"/>
    <property type="molecule type" value="Genomic_DNA"/>
</dbReference>
<dbReference type="AlphaFoldDB" id="A0A0L0H019"/>
<organism evidence="2 3">
    <name type="scientific">Trabulsiella odontotermitis</name>
    <dbReference type="NCBI Taxonomy" id="379893"/>
    <lineage>
        <taxon>Bacteria</taxon>
        <taxon>Pseudomonadati</taxon>
        <taxon>Pseudomonadota</taxon>
        <taxon>Gammaproteobacteria</taxon>
        <taxon>Enterobacterales</taxon>
        <taxon>Enterobacteriaceae</taxon>
        <taxon>Trabulsiella</taxon>
    </lineage>
</organism>
<dbReference type="Gene3D" id="3.90.550.10">
    <property type="entry name" value="Spore Coat Polysaccharide Biosynthesis Protein SpsA, Chain A"/>
    <property type="match status" value="1"/>
</dbReference>
<gene>
    <name evidence="2" type="ORF">GM31_15200</name>
</gene>
<dbReference type="Proteomes" id="UP000037393">
    <property type="component" value="Unassembled WGS sequence"/>
</dbReference>
<dbReference type="PANTHER" id="PTHR22916">
    <property type="entry name" value="GLYCOSYLTRANSFERASE"/>
    <property type="match status" value="1"/>
</dbReference>
<dbReference type="PANTHER" id="PTHR22916:SF3">
    <property type="entry name" value="UDP-GLCNAC:BETAGAL BETA-1,3-N-ACETYLGLUCOSAMINYLTRANSFERASE-LIKE PROTEIN 1"/>
    <property type="match status" value="1"/>
</dbReference>
<comment type="caution">
    <text evidence="2">The sequence shown here is derived from an EMBL/GenBank/DDBJ whole genome shotgun (WGS) entry which is preliminary data.</text>
</comment>
<feature type="domain" description="Glycosyltransferase 2-like" evidence="1">
    <location>
        <begin position="5"/>
        <end position="121"/>
    </location>
</feature>
<dbReference type="CDD" id="cd00761">
    <property type="entry name" value="Glyco_tranf_GTA_type"/>
    <property type="match status" value="1"/>
</dbReference>
<dbReference type="PATRIC" id="fig|379893.4.peg.3085"/>
<evidence type="ECO:0000259" key="1">
    <source>
        <dbReference type="Pfam" id="PF00535"/>
    </source>
</evidence>
<accession>A0A0L0H019</accession>
<reference evidence="2 3" key="1">
    <citation type="journal article" date="2015" name="Appl. Environ. Microbiol.">
        <title>The Enterobacterium Trabulsiella odontotermitis Presents Novel Adaptations Related to Its Association with Fungus-Growing Termites.</title>
        <authorList>
            <person name="Sapountzis P."/>
            <person name="Gruntjes T."/>
            <person name="Otani S."/>
            <person name="Estevez J."/>
            <person name="da Costa R.R."/>
            <person name="Plunkett G.3rd."/>
            <person name="Perna N.T."/>
            <person name="Poulsen M."/>
        </authorList>
    </citation>
    <scope>NUCLEOTIDE SEQUENCE [LARGE SCALE GENOMIC DNA]</scope>
    <source>
        <strain evidence="2 3">12</strain>
    </source>
</reference>
<dbReference type="Pfam" id="PF00535">
    <property type="entry name" value="Glycos_transf_2"/>
    <property type="match status" value="1"/>
</dbReference>
<dbReference type="GO" id="GO:0016758">
    <property type="term" value="F:hexosyltransferase activity"/>
    <property type="evidence" value="ECO:0007669"/>
    <property type="project" value="UniProtKB-ARBA"/>
</dbReference>
<dbReference type="SUPFAM" id="SSF53448">
    <property type="entry name" value="Nucleotide-diphospho-sugar transferases"/>
    <property type="match status" value="1"/>
</dbReference>
<proteinExistence type="predicted"/>
<sequence>MPFLSVIIAAHNSDTTLPATLESLSSALGKAKDTEVIILNDSSTDNTQGVIDEWRTQLTNVLTEQVEYHNIGKVRQHAISLASGNYITMLDSDDLLKPQSLQDAINFLQEQQPDMLLSRLLEIRDLSKITSDWHGFSPKNLTTHEAIRRFLIHKDFQAHLIGQFVRRDLYLQSPIPPLSCYEDFAIFPKMLANARRITYQRDGHYYYIKRPNSLSSALDASKITHLVDCTLSMEQVFPPEFQHLMNCHWFNIWTNHKQRLTPLQLETVKSRINKVYSLAFFLSKDIRFSYKKRALKELWKK</sequence>
<keyword evidence="3" id="KW-1185">Reference proteome</keyword>
<dbReference type="InterPro" id="IPR029044">
    <property type="entry name" value="Nucleotide-diphossugar_trans"/>
</dbReference>
<evidence type="ECO:0000313" key="2">
    <source>
        <dbReference type="EMBL" id="KNC94291.1"/>
    </source>
</evidence>
<dbReference type="RefSeq" id="WP_049856508.1">
    <property type="nucleotide sequence ID" value="NZ_JNGI01000029.1"/>
</dbReference>
<evidence type="ECO:0000313" key="3">
    <source>
        <dbReference type="Proteomes" id="UP000037393"/>
    </source>
</evidence>
<keyword evidence="2" id="KW-0808">Transferase</keyword>
<dbReference type="InterPro" id="IPR001173">
    <property type="entry name" value="Glyco_trans_2-like"/>
</dbReference>
<name>A0A0L0H019_9ENTR</name>
<protein>
    <submittedName>
        <fullName evidence="2">Glycosyl transferase family 2</fullName>
    </submittedName>
</protein>
<dbReference type="OrthoDB" id="6432904at2"/>